<keyword evidence="1" id="KW-1185">Reference proteome</keyword>
<evidence type="ECO:0000313" key="1">
    <source>
        <dbReference type="Proteomes" id="UP000887575"/>
    </source>
</evidence>
<reference evidence="2" key="1">
    <citation type="submission" date="2024-02" db="UniProtKB">
        <authorList>
            <consortium name="WormBaseParasite"/>
        </authorList>
    </citation>
    <scope>IDENTIFICATION</scope>
</reference>
<name>A0AAF3FDB5_9BILA</name>
<evidence type="ECO:0000313" key="2">
    <source>
        <dbReference type="WBParaSite" id="MBELARI_LOCUS4950"/>
    </source>
</evidence>
<protein>
    <submittedName>
        <fullName evidence="2">Galectin</fullName>
    </submittedName>
</protein>
<dbReference type="WBParaSite" id="MBELARI_LOCUS4950">
    <property type="protein sequence ID" value="MBELARI_LOCUS4950"/>
    <property type="gene ID" value="MBELARI_LOCUS4950"/>
</dbReference>
<proteinExistence type="predicted"/>
<dbReference type="Proteomes" id="UP000887575">
    <property type="component" value="Unassembled WGS sequence"/>
</dbReference>
<sequence length="125" mass="13933">MTAQREFTYGPDWSLQQIDGTRIHFICAGFTRWTFDFQDRNLDCKFLRNSKARIVCRNVVEEGYQNGQLVAGAPITLILNFDSAISFGLFAHGITDMSGDASSHSVSHHRFITSQGSAFIIAPVS</sequence>
<organism evidence="1 2">
    <name type="scientific">Mesorhabditis belari</name>
    <dbReference type="NCBI Taxonomy" id="2138241"/>
    <lineage>
        <taxon>Eukaryota</taxon>
        <taxon>Metazoa</taxon>
        <taxon>Ecdysozoa</taxon>
        <taxon>Nematoda</taxon>
        <taxon>Chromadorea</taxon>
        <taxon>Rhabditida</taxon>
        <taxon>Rhabditina</taxon>
        <taxon>Rhabditomorpha</taxon>
        <taxon>Rhabditoidea</taxon>
        <taxon>Rhabditidae</taxon>
        <taxon>Mesorhabditinae</taxon>
        <taxon>Mesorhabditis</taxon>
    </lineage>
</organism>
<accession>A0AAF3FDB5</accession>
<dbReference type="AlphaFoldDB" id="A0AAF3FDB5"/>